<evidence type="ECO:0000313" key="2">
    <source>
        <dbReference type="EMBL" id="CAF0964971.1"/>
    </source>
</evidence>
<feature type="region of interest" description="Disordered" evidence="1">
    <location>
        <begin position="104"/>
        <end position="137"/>
    </location>
</feature>
<gene>
    <name evidence="6" type="ORF">FNK824_LOCUS10298</name>
    <name evidence="4" type="ORF">JXQ802_LOCUS25655</name>
    <name evidence="5" type="ORF">OTI717_LOCUS2858</name>
    <name evidence="2" type="ORF">RFH988_LOCUS12323</name>
    <name evidence="3" type="ORF">SEV965_LOCUS11443</name>
</gene>
<keyword evidence="7" id="KW-1185">Reference proteome</keyword>
<reference evidence="3" key="1">
    <citation type="submission" date="2021-02" db="EMBL/GenBank/DDBJ databases">
        <authorList>
            <person name="Nowell W R."/>
        </authorList>
    </citation>
    <scope>NUCLEOTIDE SEQUENCE</scope>
</reference>
<evidence type="ECO:0000313" key="8">
    <source>
        <dbReference type="Proteomes" id="UP000663889"/>
    </source>
</evidence>
<dbReference type="Proteomes" id="UP000663889">
    <property type="component" value="Unassembled WGS sequence"/>
</dbReference>
<sequence length="178" mass="20879">MTISNEELLISRPPQYQQRKYPTNSIQPQSIQIECQAEERHFINDSPTKISGSLKPIHFTMNKQIKPGKYRSEIVVHNNPNVDLYIKRLHVAFDAYDDLSMYNSKHERPSSRSHTIYDSSKQKHHQQQGKYRSYSLPPRSNTKALLHQWIDDICSNEKLMADDDICFFLKNGEFLARI</sequence>
<proteinExistence type="predicted"/>
<dbReference type="AlphaFoldDB" id="A0A814HTG4"/>
<evidence type="ECO:0000313" key="6">
    <source>
        <dbReference type="EMBL" id="CAF3718267.1"/>
    </source>
</evidence>
<dbReference type="Proteomes" id="UP000663882">
    <property type="component" value="Unassembled WGS sequence"/>
</dbReference>
<dbReference type="Proteomes" id="UP000663870">
    <property type="component" value="Unassembled WGS sequence"/>
</dbReference>
<evidence type="ECO:0000313" key="3">
    <source>
        <dbReference type="EMBL" id="CAF1013926.1"/>
    </source>
</evidence>
<dbReference type="Proteomes" id="UP000663823">
    <property type="component" value="Unassembled WGS sequence"/>
</dbReference>
<dbReference type="EMBL" id="CAJOAX010000145">
    <property type="protein sequence ID" value="CAF3522049.1"/>
    <property type="molecule type" value="Genomic_DNA"/>
</dbReference>
<evidence type="ECO:0000256" key="1">
    <source>
        <dbReference type="SAM" id="MobiDB-lite"/>
    </source>
</evidence>
<dbReference type="EMBL" id="CAJNOO010000510">
    <property type="protein sequence ID" value="CAF0964971.1"/>
    <property type="molecule type" value="Genomic_DNA"/>
</dbReference>
<comment type="caution">
    <text evidence="3">The sequence shown here is derived from an EMBL/GenBank/DDBJ whole genome shotgun (WGS) entry which is preliminary data.</text>
</comment>
<dbReference type="Proteomes" id="UP000663874">
    <property type="component" value="Unassembled WGS sequence"/>
</dbReference>
<dbReference type="EMBL" id="CAJNOU010000494">
    <property type="protein sequence ID" value="CAF1013926.1"/>
    <property type="molecule type" value="Genomic_DNA"/>
</dbReference>
<evidence type="ECO:0000313" key="7">
    <source>
        <dbReference type="Proteomes" id="UP000663870"/>
    </source>
</evidence>
<dbReference type="EMBL" id="CAJNOL010000873">
    <property type="protein sequence ID" value="CAF1225404.1"/>
    <property type="molecule type" value="Genomic_DNA"/>
</dbReference>
<dbReference type="EMBL" id="CAJOBE010001142">
    <property type="protein sequence ID" value="CAF3718267.1"/>
    <property type="molecule type" value="Genomic_DNA"/>
</dbReference>
<name>A0A814HTG4_9BILA</name>
<accession>A0A814HTG4</accession>
<organism evidence="3 8">
    <name type="scientific">Rotaria sordida</name>
    <dbReference type="NCBI Taxonomy" id="392033"/>
    <lineage>
        <taxon>Eukaryota</taxon>
        <taxon>Metazoa</taxon>
        <taxon>Spiralia</taxon>
        <taxon>Gnathifera</taxon>
        <taxon>Rotifera</taxon>
        <taxon>Eurotatoria</taxon>
        <taxon>Bdelloidea</taxon>
        <taxon>Philodinida</taxon>
        <taxon>Philodinidae</taxon>
        <taxon>Rotaria</taxon>
    </lineage>
</organism>
<protein>
    <submittedName>
        <fullName evidence="3">Uncharacterized protein</fullName>
    </submittedName>
</protein>
<dbReference type="OrthoDB" id="9976382at2759"/>
<evidence type="ECO:0000313" key="5">
    <source>
        <dbReference type="EMBL" id="CAF3522049.1"/>
    </source>
</evidence>
<evidence type="ECO:0000313" key="4">
    <source>
        <dbReference type="EMBL" id="CAF1225404.1"/>
    </source>
</evidence>